<dbReference type="NCBIfam" id="NF001965">
    <property type="entry name" value="PRK00742.1"/>
    <property type="match status" value="1"/>
</dbReference>
<evidence type="ECO:0000256" key="9">
    <source>
        <dbReference type="SAM" id="MobiDB-lite"/>
    </source>
</evidence>
<evidence type="ECO:0000256" key="8">
    <source>
        <dbReference type="PROSITE-ProRule" id="PRU00169"/>
    </source>
</evidence>
<dbReference type="GO" id="GO:0000156">
    <property type="term" value="F:phosphorelay response regulator activity"/>
    <property type="evidence" value="ECO:0007669"/>
    <property type="project" value="InterPro"/>
</dbReference>
<accession>A0AA35G8T0</accession>
<feature type="domain" description="Response regulatory" evidence="10">
    <location>
        <begin position="10"/>
        <end position="126"/>
    </location>
</feature>
<evidence type="ECO:0000256" key="4">
    <source>
        <dbReference type="ARBA" id="ARBA00024867"/>
    </source>
</evidence>
<evidence type="ECO:0000313" key="13">
    <source>
        <dbReference type="Proteomes" id="UP001163687"/>
    </source>
</evidence>
<dbReference type="CDD" id="cd17541">
    <property type="entry name" value="REC_CheB-like"/>
    <property type="match status" value="1"/>
</dbReference>
<evidence type="ECO:0000259" key="11">
    <source>
        <dbReference type="PROSITE" id="PS50122"/>
    </source>
</evidence>
<comment type="similarity">
    <text evidence="6">Belongs to the CheB family.</text>
</comment>
<comment type="PTM">
    <text evidence="6">Phosphorylated by CheA. Phosphorylation of the N-terminal regulatory domain activates the methylesterase activity.</text>
</comment>
<evidence type="ECO:0000259" key="10">
    <source>
        <dbReference type="PROSITE" id="PS50110"/>
    </source>
</evidence>
<sequence length="360" mass="38027">MRVTGPSRVRVLIVDDSAFSRRILRDILVRHGCEVVGMARDGAEAVEMVLGLRPDVVTLDVDMPRQDGLTTLKTIMARCPTPVVMVSARTQEAAPITLACLEAGAVDCIPKLSGSQGLDLRDQERDLAARVIAAARARLRRGGTSVPGSAGRPPRRPADPAALPGVRRCVALGASTGGPRNVVEMLARLPADLPAPVVYVQHMPAQFIRSYAARIDQVCPLRCKVAEDGEELLPGTIYLAPGDVHLVVIPPLRAGGWPRVKLTAEPANALFRPSVDVMMTSVARVYGTGAVGVLMTGMGRDGAAGMKAIRLAGGHTIAESEETAVIFGMPAAAIEEAAAEVVLPHYQIAEAIVEGVTSRR</sequence>
<evidence type="ECO:0000256" key="5">
    <source>
        <dbReference type="ARBA" id="ARBA00048267"/>
    </source>
</evidence>
<dbReference type="InterPro" id="IPR001789">
    <property type="entry name" value="Sig_transdc_resp-reg_receiver"/>
</dbReference>
<dbReference type="HAMAP" id="MF_00099">
    <property type="entry name" value="CheB_chemtxs"/>
    <property type="match status" value="1"/>
</dbReference>
<dbReference type="PANTHER" id="PTHR42872:SF6">
    <property type="entry name" value="PROTEIN-GLUTAMATE METHYLESTERASE_PROTEIN-GLUTAMINE GLUTAMINASE"/>
    <property type="match status" value="1"/>
</dbReference>
<dbReference type="SUPFAM" id="SSF52172">
    <property type="entry name" value="CheY-like"/>
    <property type="match status" value="1"/>
</dbReference>
<dbReference type="EC" id="3.5.1.44" evidence="6"/>
<dbReference type="PIRSF" id="PIRSF000876">
    <property type="entry name" value="RR_chemtxs_CheB"/>
    <property type="match status" value="1"/>
</dbReference>
<keyword evidence="1 6" id="KW-0963">Cytoplasm</keyword>
<keyword evidence="3 6" id="KW-0378">Hydrolase</keyword>
<dbReference type="CDD" id="cd16432">
    <property type="entry name" value="CheB_Rec"/>
    <property type="match status" value="1"/>
</dbReference>
<dbReference type="Pfam" id="PF00072">
    <property type="entry name" value="Response_reg"/>
    <property type="match status" value="1"/>
</dbReference>
<evidence type="ECO:0000256" key="1">
    <source>
        <dbReference type="ARBA" id="ARBA00022490"/>
    </source>
</evidence>
<comment type="function">
    <text evidence="4">May play the central regulatory role in sporulation. It may be an element of the effector pathway responsible for the activation of sporulation genes in response to nutritional stress. Spo0A may act in concert with spo0H (a sigma factor) to control the expression of some genes that are critical to the sporulation process.</text>
</comment>
<proteinExistence type="inferred from homology"/>
<keyword evidence="13" id="KW-1185">Reference proteome</keyword>
<dbReference type="Gene3D" id="3.40.50.2300">
    <property type="match status" value="1"/>
</dbReference>
<organism evidence="12 13">
    <name type="scientific">Caldinitratiruptor microaerophilus</name>
    <dbReference type="NCBI Taxonomy" id="671077"/>
    <lineage>
        <taxon>Bacteria</taxon>
        <taxon>Bacillati</taxon>
        <taxon>Bacillota</taxon>
        <taxon>Clostridia</taxon>
        <taxon>Eubacteriales</taxon>
        <taxon>Symbiobacteriaceae</taxon>
        <taxon>Caldinitratiruptor</taxon>
    </lineage>
</organism>
<dbReference type="Pfam" id="PF01339">
    <property type="entry name" value="CheB_methylest"/>
    <property type="match status" value="1"/>
</dbReference>
<dbReference type="SMART" id="SM00448">
    <property type="entry name" value="REC"/>
    <property type="match status" value="1"/>
</dbReference>
<dbReference type="InterPro" id="IPR035909">
    <property type="entry name" value="CheB_C"/>
</dbReference>
<dbReference type="GO" id="GO:0050568">
    <property type="term" value="F:protein-glutamine glutaminase activity"/>
    <property type="evidence" value="ECO:0007669"/>
    <property type="project" value="UniProtKB-UniRule"/>
</dbReference>
<dbReference type="GO" id="GO:0005737">
    <property type="term" value="C:cytoplasm"/>
    <property type="evidence" value="ECO:0007669"/>
    <property type="project" value="UniProtKB-SubCell"/>
</dbReference>
<dbReference type="SUPFAM" id="SSF52738">
    <property type="entry name" value="Methylesterase CheB, C-terminal domain"/>
    <property type="match status" value="1"/>
</dbReference>
<evidence type="ECO:0000256" key="3">
    <source>
        <dbReference type="ARBA" id="ARBA00022801"/>
    </source>
</evidence>
<evidence type="ECO:0000256" key="6">
    <source>
        <dbReference type="HAMAP-Rule" id="MF_00099"/>
    </source>
</evidence>
<comment type="domain">
    <text evidence="6">Contains a C-terminal catalytic domain, and an N-terminal region which modulates catalytic activity.</text>
</comment>
<comment type="subcellular location">
    <subcellularLocation>
        <location evidence="6">Cytoplasm</location>
    </subcellularLocation>
</comment>
<protein>
    <recommendedName>
        <fullName evidence="6">Protein-glutamate methylesterase/protein-glutamine glutaminase</fullName>
        <ecNumber evidence="6">3.1.1.61</ecNumber>
        <ecNumber evidence="6">3.5.1.44</ecNumber>
    </recommendedName>
</protein>
<name>A0AA35G8T0_9FIRM</name>
<feature type="domain" description="CheB-type methylesterase" evidence="11">
    <location>
        <begin position="162"/>
        <end position="359"/>
    </location>
</feature>
<dbReference type="InterPro" id="IPR000673">
    <property type="entry name" value="Sig_transdc_resp-reg_Me-estase"/>
</dbReference>
<dbReference type="EC" id="3.1.1.61" evidence="6"/>
<dbReference type="InterPro" id="IPR008248">
    <property type="entry name" value="CheB-like"/>
</dbReference>
<dbReference type="GO" id="GO:0006935">
    <property type="term" value="P:chemotaxis"/>
    <property type="evidence" value="ECO:0007669"/>
    <property type="project" value="UniProtKB-UniRule"/>
</dbReference>
<evidence type="ECO:0000313" key="12">
    <source>
        <dbReference type="EMBL" id="BDG61386.1"/>
    </source>
</evidence>
<comment type="catalytic activity">
    <reaction evidence="5 6">
        <text>[protein]-L-glutamate 5-O-methyl ester + H2O = L-glutamyl-[protein] + methanol + H(+)</text>
        <dbReference type="Rhea" id="RHEA:23236"/>
        <dbReference type="Rhea" id="RHEA-COMP:10208"/>
        <dbReference type="Rhea" id="RHEA-COMP:10311"/>
        <dbReference type="ChEBI" id="CHEBI:15377"/>
        <dbReference type="ChEBI" id="CHEBI:15378"/>
        <dbReference type="ChEBI" id="CHEBI:17790"/>
        <dbReference type="ChEBI" id="CHEBI:29973"/>
        <dbReference type="ChEBI" id="CHEBI:82795"/>
        <dbReference type="EC" id="3.1.1.61"/>
    </reaction>
</comment>
<dbReference type="Gene3D" id="3.40.50.180">
    <property type="entry name" value="Methylesterase CheB, C-terminal domain"/>
    <property type="match status" value="1"/>
</dbReference>
<dbReference type="GO" id="GO:0008984">
    <property type="term" value="F:protein-glutamate methylesterase activity"/>
    <property type="evidence" value="ECO:0007669"/>
    <property type="project" value="UniProtKB-UniRule"/>
</dbReference>
<keyword evidence="2 6" id="KW-0145">Chemotaxis</keyword>
<dbReference type="AlphaFoldDB" id="A0AA35G8T0"/>
<reference evidence="12" key="1">
    <citation type="submission" date="2022-03" db="EMBL/GenBank/DDBJ databases">
        <title>Complete genome sequence of Caldinitratiruptor microaerophilus.</title>
        <authorList>
            <person name="Mukaiyama R."/>
            <person name="Nishiyama T."/>
            <person name="Ueda K."/>
        </authorList>
    </citation>
    <scope>NUCLEOTIDE SEQUENCE</scope>
    <source>
        <strain evidence="12">JCM 16183</strain>
    </source>
</reference>
<feature type="modified residue" description="4-aspartylphosphate" evidence="6 8">
    <location>
        <position position="60"/>
    </location>
</feature>
<feature type="active site" evidence="6 7">
    <location>
        <position position="175"/>
    </location>
</feature>
<dbReference type="EMBL" id="AP025628">
    <property type="protein sequence ID" value="BDG61386.1"/>
    <property type="molecule type" value="Genomic_DNA"/>
</dbReference>
<feature type="active site" evidence="6 7">
    <location>
        <position position="202"/>
    </location>
</feature>
<comment type="catalytic activity">
    <reaction evidence="6">
        <text>L-glutaminyl-[protein] + H2O = L-glutamyl-[protein] + NH4(+)</text>
        <dbReference type="Rhea" id="RHEA:16441"/>
        <dbReference type="Rhea" id="RHEA-COMP:10207"/>
        <dbReference type="Rhea" id="RHEA-COMP:10208"/>
        <dbReference type="ChEBI" id="CHEBI:15377"/>
        <dbReference type="ChEBI" id="CHEBI:28938"/>
        <dbReference type="ChEBI" id="CHEBI:29973"/>
        <dbReference type="ChEBI" id="CHEBI:30011"/>
        <dbReference type="EC" id="3.5.1.44"/>
    </reaction>
</comment>
<keyword evidence="6 8" id="KW-0597">Phosphoprotein</keyword>
<dbReference type="PROSITE" id="PS50122">
    <property type="entry name" value="CHEB"/>
    <property type="match status" value="1"/>
</dbReference>
<comment type="function">
    <text evidence="6">Involved in chemotaxis. Part of a chemotaxis signal transduction system that modulates chemotaxis in response to various stimuli. Catalyzes the demethylation of specific methylglutamate residues introduced into the chemoreceptors (methyl-accepting chemotaxis proteins or MCP) by CheR. Also mediates the irreversible deamidation of specific glutamine residues to glutamic acid.</text>
</comment>
<feature type="active site" evidence="6 7">
    <location>
        <position position="301"/>
    </location>
</feature>
<feature type="region of interest" description="Disordered" evidence="9">
    <location>
        <begin position="142"/>
        <end position="161"/>
    </location>
</feature>
<dbReference type="PANTHER" id="PTHR42872">
    <property type="entry name" value="PROTEIN-GLUTAMATE METHYLESTERASE/PROTEIN-GLUTAMINE GLUTAMINASE"/>
    <property type="match status" value="1"/>
</dbReference>
<dbReference type="PROSITE" id="PS50110">
    <property type="entry name" value="RESPONSE_REGULATORY"/>
    <property type="match status" value="1"/>
</dbReference>
<dbReference type="InterPro" id="IPR011006">
    <property type="entry name" value="CheY-like_superfamily"/>
</dbReference>
<evidence type="ECO:0000256" key="7">
    <source>
        <dbReference type="PROSITE-ProRule" id="PRU00050"/>
    </source>
</evidence>
<gene>
    <name evidence="6" type="primary">cheB</name>
    <name evidence="12" type="ORF">caldi_24760</name>
</gene>
<evidence type="ECO:0000256" key="2">
    <source>
        <dbReference type="ARBA" id="ARBA00022500"/>
    </source>
</evidence>
<dbReference type="KEGG" id="cmic:caldi_24760"/>
<dbReference type="Proteomes" id="UP001163687">
    <property type="component" value="Chromosome"/>
</dbReference>